<keyword evidence="5" id="KW-1185">Reference proteome</keyword>
<gene>
    <name evidence="4" type="ORF">QR680_010951</name>
</gene>
<evidence type="ECO:0000259" key="3">
    <source>
        <dbReference type="SMART" id="SM01088"/>
    </source>
</evidence>
<protein>
    <recommendedName>
        <fullName evidence="3">Nematode cuticle collagen N-terminal domain-containing protein</fullName>
    </recommendedName>
</protein>
<dbReference type="Pfam" id="PF01484">
    <property type="entry name" value="Col_cuticle_N"/>
    <property type="match status" value="1"/>
</dbReference>
<keyword evidence="2" id="KW-0472">Membrane</keyword>
<name>A0AA39IQL8_9BILA</name>
<sequence>MGPKSRFAVGLAMAGSAIVVVTSLVVVFNLLRDINTLYDEVLADIGEFKLFADDAWKTMMDVNRPEMRDYNAFQSILRSKRQYESAVTGGTTTQAKCELCRSEKEAPEVVVDMEEPVVEAVVEPLEAELLVVVEAEPLLVVELEQEAKAVDTEVKQLAEPVEPLEAELLLEVEVEEPEEQEEAKEDTVVKLLEAELPVVELLEAPEEAKEDTAVKVELLEAPEEAKEDMAVKVELLLAVVVEPEEEALVTAMSTQLPFQLPVEVVAAPLVVVAAELALAALAAVVAVELVAMPVVAPEVTVSPAFVKWILMYSMFYCNESI</sequence>
<proteinExistence type="predicted"/>
<keyword evidence="2" id="KW-1133">Transmembrane helix</keyword>
<evidence type="ECO:0000313" key="5">
    <source>
        <dbReference type="Proteomes" id="UP001175271"/>
    </source>
</evidence>
<evidence type="ECO:0000256" key="1">
    <source>
        <dbReference type="ARBA" id="ARBA00022737"/>
    </source>
</evidence>
<feature type="transmembrane region" description="Helical" evidence="2">
    <location>
        <begin position="7"/>
        <end position="31"/>
    </location>
</feature>
<evidence type="ECO:0000256" key="2">
    <source>
        <dbReference type="SAM" id="Phobius"/>
    </source>
</evidence>
<comment type="caution">
    <text evidence="4">The sequence shown here is derived from an EMBL/GenBank/DDBJ whole genome shotgun (WGS) entry which is preliminary data.</text>
</comment>
<accession>A0AA39IQL8</accession>
<keyword evidence="2" id="KW-0812">Transmembrane</keyword>
<organism evidence="4 5">
    <name type="scientific">Steinernema hermaphroditum</name>
    <dbReference type="NCBI Taxonomy" id="289476"/>
    <lineage>
        <taxon>Eukaryota</taxon>
        <taxon>Metazoa</taxon>
        <taxon>Ecdysozoa</taxon>
        <taxon>Nematoda</taxon>
        <taxon>Chromadorea</taxon>
        <taxon>Rhabditida</taxon>
        <taxon>Tylenchina</taxon>
        <taxon>Panagrolaimomorpha</taxon>
        <taxon>Strongyloidoidea</taxon>
        <taxon>Steinernematidae</taxon>
        <taxon>Steinernema</taxon>
    </lineage>
</organism>
<dbReference type="AlphaFoldDB" id="A0AA39IQL8"/>
<feature type="domain" description="Nematode cuticle collagen N-terminal" evidence="3">
    <location>
        <begin position="7"/>
        <end position="59"/>
    </location>
</feature>
<keyword evidence="1" id="KW-0677">Repeat</keyword>
<dbReference type="EMBL" id="JAUCMV010000001">
    <property type="protein sequence ID" value="KAK0428691.1"/>
    <property type="molecule type" value="Genomic_DNA"/>
</dbReference>
<dbReference type="Proteomes" id="UP001175271">
    <property type="component" value="Unassembled WGS sequence"/>
</dbReference>
<dbReference type="SMART" id="SM01088">
    <property type="entry name" value="Col_cuticle_N"/>
    <property type="match status" value="1"/>
</dbReference>
<dbReference type="InterPro" id="IPR002486">
    <property type="entry name" value="Col_cuticle_N"/>
</dbReference>
<evidence type="ECO:0000313" key="4">
    <source>
        <dbReference type="EMBL" id="KAK0428691.1"/>
    </source>
</evidence>
<dbReference type="GO" id="GO:0042302">
    <property type="term" value="F:structural constituent of cuticle"/>
    <property type="evidence" value="ECO:0007669"/>
    <property type="project" value="InterPro"/>
</dbReference>
<reference evidence="4" key="1">
    <citation type="submission" date="2023-06" db="EMBL/GenBank/DDBJ databases">
        <title>Genomic analysis of the entomopathogenic nematode Steinernema hermaphroditum.</title>
        <authorList>
            <person name="Schwarz E.M."/>
            <person name="Heppert J.K."/>
            <person name="Baniya A."/>
            <person name="Schwartz H.T."/>
            <person name="Tan C.-H."/>
            <person name="Antoshechkin I."/>
            <person name="Sternberg P.W."/>
            <person name="Goodrich-Blair H."/>
            <person name="Dillman A.R."/>
        </authorList>
    </citation>
    <scope>NUCLEOTIDE SEQUENCE</scope>
    <source>
        <strain evidence="4">PS9179</strain>
        <tissue evidence="4">Whole animal</tissue>
    </source>
</reference>